<dbReference type="HOGENOM" id="CLU_1947200_0_0_0"/>
<protein>
    <submittedName>
        <fullName evidence="2">Uncharacterized protein</fullName>
    </submittedName>
</protein>
<keyword evidence="1" id="KW-1133">Transmembrane helix</keyword>
<dbReference type="OrthoDB" id="162612at2"/>
<dbReference type="AlphaFoldDB" id="A7NJ26"/>
<evidence type="ECO:0000313" key="3">
    <source>
        <dbReference type="Proteomes" id="UP000000263"/>
    </source>
</evidence>
<dbReference type="EMBL" id="CP000804">
    <property type="protein sequence ID" value="ABU57492.1"/>
    <property type="molecule type" value="Genomic_DNA"/>
</dbReference>
<dbReference type="KEGG" id="rca:Rcas_1397"/>
<organism evidence="2 3">
    <name type="scientific">Roseiflexus castenholzii (strain DSM 13941 / HLO8)</name>
    <dbReference type="NCBI Taxonomy" id="383372"/>
    <lineage>
        <taxon>Bacteria</taxon>
        <taxon>Bacillati</taxon>
        <taxon>Chloroflexota</taxon>
        <taxon>Chloroflexia</taxon>
        <taxon>Chloroflexales</taxon>
        <taxon>Roseiflexineae</taxon>
        <taxon>Roseiflexaceae</taxon>
        <taxon>Roseiflexus</taxon>
    </lineage>
</organism>
<keyword evidence="1" id="KW-0812">Transmembrane</keyword>
<dbReference type="STRING" id="383372.Rcas_1397"/>
<evidence type="ECO:0000256" key="1">
    <source>
        <dbReference type="SAM" id="Phobius"/>
    </source>
</evidence>
<keyword evidence="3" id="KW-1185">Reference proteome</keyword>
<feature type="transmembrane region" description="Helical" evidence="1">
    <location>
        <begin position="55"/>
        <end position="74"/>
    </location>
</feature>
<accession>A7NJ26</accession>
<proteinExistence type="predicted"/>
<sequence>MSDYLSAVVPRRLRLRASVQIAGMRLPARSFLMIVGVMALGGIAISLGADIERTIWISGGAIFVGLALLEGRIWGRSSRDAARIVWRHLNRPKQIRANQPQVVLLPEASALPALMPQRPRWQRQESSDE</sequence>
<evidence type="ECO:0000313" key="2">
    <source>
        <dbReference type="EMBL" id="ABU57492.1"/>
    </source>
</evidence>
<reference evidence="2 3" key="1">
    <citation type="submission" date="2007-08" db="EMBL/GenBank/DDBJ databases">
        <title>Complete sequence of Roseiflexus castenholzii DSM 13941.</title>
        <authorList>
            <consortium name="US DOE Joint Genome Institute"/>
            <person name="Copeland A."/>
            <person name="Lucas S."/>
            <person name="Lapidus A."/>
            <person name="Barry K."/>
            <person name="Glavina del Rio T."/>
            <person name="Dalin E."/>
            <person name="Tice H."/>
            <person name="Pitluck S."/>
            <person name="Thompson L.S."/>
            <person name="Brettin T."/>
            <person name="Bruce D."/>
            <person name="Detter J.C."/>
            <person name="Han C."/>
            <person name="Tapia R."/>
            <person name="Schmutz J."/>
            <person name="Larimer F."/>
            <person name="Land M."/>
            <person name="Hauser L."/>
            <person name="Kyrpides N."/>
            <person name="Mikhailova N."/>
            <person name="Bryant D.A."/>
            <person name="Hanada S."/>
            <person name="Tsukatani Y."/>
            <person name="Richardson P."/>
        </authorList>
    </citation>
    <scope>NUCLEOTIDE SEQUENCE [LARGE SCALE GENOMIC DNA]</scope>
    <source>
        <strain evidence="3">DSM 13941 / HLO8</strain>
    </source>
</reference>
<feature type="transmembrane region" description="Helical" evidence="1">
    <location>
        <begin position="31"/>
        <end position="49"/>
    </location>
</feature>
<keyword evidence="1" id="KW-0472">Membrane</keyword>
<dbReference type="RefSeq" id="WP_012119921.1">
    <property type="nucleotide sequence ID" value="NC_009767.1"/>
</dbReference>
<dbReference type="Proteomes" id="UP000000263">
    <property type="component" value="Chromosome"/>
</dbReference>
<name>A7NJ26_ROSCS</name>
<gene>
    <name evidence="2" type="ordered locus">Rcas_1397</name>
</gene>